<dbReference type="EMBL" id="LXWW01000191">
    <property type="protein sequence ID" value="OAO14967.1"/>
    <property type="molecule type" value="Genomic_DNA"/>
</dbReference>
<accession>A0A196SFP1</accession>
<keyword evidence="1" id="KW-1133">Transmembrane helix</keyword>
<name>A0A196SFP1_BLAHN</name>
<keyword evidence="3" id="KW-1185">Reference proteome</keyword>
<organism evidence="2 3">
    <name type="scientific">Blastocystis sp. subtype 1 (strain ATCC 50177 / NandII)</name>
    <dbReference type="NCBI Taxonomy" id="478820"/>
    <lineage>
        <taxon>Eukaryota</taxon>
        <taxon>Sar</taxon>
        <taxon>Stramenopiles</taxon>
        <taxon>Bigyra</taxon>
        <taxon>Opalozoa</taxon>
        <taxon>Opalinata</taxon>
        <taxon>Blastocystidae</taxon>
        <taxon>Blastocystis</taxon>
    </lineage>
</organism>
<dbReference type="Gene3D" id="1.20.58.1970">
    <property type="match status" value="1"/>
</dbReference>
<gene>
    <name evidence="2" type="ORF">AV274_3314</name>
</gene>
<dbReference type="Proteomes" id="UP000078348">
    <property type="component" value="Unassembled WGS sequence"/>
</dbReference>
<keyword evidence="1" id="KW-0472">Membrane</keyword>
<proteinExistence type="predicted"/>
<dbReference type="AlphaFoldDB" id="A0A196SFP1"/>
<feature type="transmembrane region" description="Helical" evidence="1">
    <location>
        <begin position="6"/>
        <end position="25"/>
    </location>
</feature>
<protein>
    <submittedName>
        <fullName evidence="2">Uncharacterized protein</fullName>
    </submittedName>
</protein>
<sequence>MCNHLVHVYCVVLVVCCAFLFHFLFQKGKELERDMLVDTSILCDGLDLQIEQHDGIISGKTGNDSLVIVALLSNSPQMVQMKDILKDGDIVGRFGCGEKWVYRTDAFSRNDGVLYILGVSLLRSCVSNIHYFLPSESSSLETCPTKLDAAVLEDRIVLRFPCDHDVEYSILQSSSKCSSSVYSNAEPILMNGFSLLTLPISPSNFTTGGLCARATCGRCISESLFITPSMIPNHQMQLSSFDHKLHMSTFLPTKHYNMSARIHHSRYYGMNLEGAKKSVYSCRSSQDVLIELLSIKSISRVLFMKVKMLDNAVLHYLILPDGYNTKQVRDVDVAKYGKLFNSYVEAFYVSLSDEEFDKARSQLDAMKKWYTAYLRCIDGLEGSPSVTKMKKNQPLLQQMIDHCDKRLTEATFKKYHEYIKNMKCFPPDFWEICEKNQLENTVVAFFNHDAVLQMRALIEECSHREIEAADSLQRIDGMKTDISGFIVEDLSGFCTCSNYIVHVLSVCQQSPYRSSLDAMITTSFPISPALAEDAFFLLRESARRQVLVAQPLTLSFSLLLSFLAAASRALPATAPSAAPAGWLQVDDRTLVGFDGLALASQYLREMNSSFPDAVPANVSTSLQDLLASLQHRLLAAAQPAVAAAATSDWAWRSFALSPKDYDAAVCEPIAFPAIARLACGELTTDDARAAVHVEVCAAYCQRVEAVLRGGRFTECGGLWLKKAVRAMAEELVRVLGDEVFGRLELRRLQVFAVLVSLPADVLDVSSVAGVCQSAQVELSEEEVQSILSLRVADVQ</sequence>
<evidence type="ECO:0000256" key="1">
    <source>
        <dbReference type="SAM" id="Phobius"/>
    </source>
</evidence>
<comment type="caution">
    <text evidence="2">The sequence shown here is derived from an EMBL/GenBank/DDBJ whole genome shotgun (WGS) entry which is preliminary data.</text>
</comment>
<reference evidence="2 3" key="1">
    <citation type="submission" date="2016-05" db="EMBL/GenBank/DDBJ databases">
        <title>Nuclear genome of Blastocystis sp. subtype 1 NandII.</title>
        <authorList>
            <person name="Gentekaki E."/>
            <person name="Curtis B."/>
            <person name="Stairs C."/>
            <person name="Eme L."/>
            <person name="Herman E."/>
            <person name="Klimes V."/>
            <person name="Arias M.C."/>
            <person name="Elias M."/>
            <person name="Hilliou F."/>
            <person name="Klute M."/>
            <person name="Malik S.-B."/>
            <person name="Pightling A."/>
            <person name="Rachubinski R."/>
            <person name="Salas D."/>
            <person name="Schlacht A."/>
            <person name="Suga H."/>
            <person name="Archibald J."/>
            <person name="Ball S.G."/>
            <person name="Clark G."/>
            <person name="Dacks J."/>
            <person name="Van Der Giezen M."/>
            <person name="Tsaousis A."/>
            <person name="Roger A."/>
        </authorList>
    </citation>
    <scope>NUCLEOTIDE SEQUENCE [LARGE SCALE GENOMIC DNA]</scope>
    <source>
        <strain evidence="3">ATCC 50177 / NandII</strain>
    </source>
</reference>
<keyword evidence="1" id="KW-0812">Transmembrane</keyword>
<evidence type="ECO:0000313" key="3">
    <source>
        <dbReference type="Proteomes" id="UP000078348"/>
    </source>
</evidence>
<evidence type="ECO:0000313" key="2">
    <source>
        <dbReference type="EMBL" id="OAO14967.1"/>
    </source>
</evidence>